<gene>
    <name evidence="1" type="ORF">EVA_02464</name>
</gene>
<feature type="non-terminal residue" evidence="1">
    <location>
        <position position="157"/>
    </location>
</feature>
<comment type="caution">
    <text evidence="1">The sequence shown here is derived from an EMBL/GenBank/DDBJ whole genome shotgun (WGS) entry which is preliminary data.</text>
</comment>
<name>J9H123_9ZZZZ</name>
<accession>J9H123</accession>
<sequence>MTKIKSDTNQFVSGDLGVGRSLSVGGDLNLRGDARVEHGLAVKGWLDAPNVLDACKGFFRDYSSLKQEYPMGQNGWWALVGHGLPAAIWRVENHVWVDTGATGGEGFITDAAMKALLDKLAADLKSEISRVDGLISDLSLELKSANEQVDSLIKWSS</sequence>
<dbReference type="AlphaFoldDB" id="J9H123"/>
<organism evidence="1">
    <name type="scientific">gut metagenome</name>
    <dbReference type="NCBI Taxonomy" id="749906"/>
    <lineage>
        <taxon>unclassified sequences</taxon>
        <taxon>metagenomes</taxon>
        <taxon>organismal metagenomes</taxon>
    </lineage>
</organism>
<evidence type="ECO:0000313" key="1">
    <source>
        <dbReference type="EMBL" id="EJX09423.1"/>
    </source>
</evidence>
<dbReference type="EMBL" id="AMCI01000395">
    <property type="protein sequence ID" value="EJX09423.1"/>
    <property type="molecule type" value="Genomic_DNA"/>
</dbReference>
<reference evidence="1" key="1">
    <citation type="journal article" date="2012" name="PLoS ONE">
        <title>Gene sets for utilization of primary and secondary nutrition supplies in the distal gut of endangered iberian lynx.</title>
        <authorList>
            <person name="Alcaide M."/>
            <person name="Messina E."/>
            <person name="Richter M."/>
            <person name="Bargiela R."/>
            <person name="Peplies J."/>
            <person name="Huws S.A."/>
            <person name="Newbold C.J."/>
            <person name="Golyshin P.N."/>
            <person name="Simon M.A."/>
            <person name="Lopez G."/>
            <person name="Yakimov M.M."/>
            <person name="Ferrer M."/>
        </authorList>
    </citation>
    <scope>NUCLEOTIDE SEQUENCE</scope>
</reference>
<protein>
    <submittedName>
        <fullName evidence="1">Uncharacterized protein</fullName>
    </submittedName>
</protein>
<proteinExistence type="predicted"/>